<dbReference type="EMBL" id="JWZT01003288">
    <property type="protein sequence ID" value="KII67157.1"/>
    <property type="molecule type" value="Genomic_DNA"/>
</dbReference>
<gene>
    <name evidence="1" type="ORF">RF11_11211</name>
</gene>
<evidence type="ECO:0000313" key="1">
    <source>
        <dbReference type="EMBL" id="KII67157.1"/>
    </source>
</evidence>
<dbReference type="OrthoDB" id="10471736at2759"/>
<keyword evidence="2" id="KW-1185">Reference proteome</keyword>
<name>A0A0C2MZX0_THEKT</name>
<accession>A0A0C2MZX0</accession>
<dbReference type="Proteomes" id="UP000031668">
    <property type="component" value="Unassembled WGS sequence"/>
</dbReference>
<sequence length="296" mass="34119">MIRHMSEIFEDLIKIISTRSLSIKAQLDRIEHSSCVEEGNDVVEASNITEDVLLCVLHFCFRVVDISALVNVEVAKFIHSDLNECQKVDLSVLNRFDLLIYCDHQIWIALIKLLLTLTAFGNSKIVLRVCSHCFLDNHVKFVRVFDNQRISHIEKHPELYSGLIVHAFHSLNQAFKNKDLTYQAMLSVVNMIIFFISTFRTIYPQINSLIQTTTSFPSLQTVDNIINMICQSNIQLKEKRQGIIKIFNCVTDDAETLSYMINEFENLSVKTPNKPEKESNGALTDWEIVDIRFLFE</sequence>
<dbReference type="AlphaFoldDB" id="A0A0C2MZX0"/>
<protein>
    <submittedName>
        <fullName evidence="1">Uncharacterized protein</fullName>
    </submittedName>
</protein>
<evidence type="ECO:0000313" key="2">
    <source>
        <dbReference type="Proteomes" id="UP000031668"/>
    </source>
</evidence>
<comment type="caution">
    <text evidence="1">The sequence shown here is derived from an EMBL/GenBank/DDBJ whole genome shotgun (WGS) entry which is preliminary data.</text>
</comment>
<proteinExistence type="predicted"/>
<reference evidence="1 2" key="1">
    <citation type="journal article" date="2014" name="Genome Biol. Evol.">
        <title>The genome of the myxosporean Thelohanellus kitauei shows adaptations to nutrient acquisition within its fish host.</title>
        <authorList>
            <person name="Yang Y."/>
            <person name="Xiong J."/>
            <person name="Zhou Z."/>
            <person name="Huo F."/>
            <person name="Miao W."/>
            <person name="Ran C."/>
            <person name="Liu Y."/>
            <person name="Zhang J."/>
            <person name="Feng J."/>
            <person name="Wang M."/>
            <person name="Wang M."/>
            <person name="Wang L."/>
            <person name="Yao B."/>
        </authorList>
    </citation>
    <scope>NUCLEOTIDE SEQUENCE [LARGE SCALE GENOMIC DNA]</scope>
    <source>
        <strain evidence="1">Wuqing</strain>
    </source>
</reference>
<organism evidence="1 2">
    <name type="scientific">Thelohanellus kitauei</name>
    <name type="common">Myxosporean</name>
    <dbReference type="NCBI Taxonomy" id="669202"/>
    <lineage>
        <taxon>Eukaryota</taxon>
        <taxon>Metazoa</taxon>
        <taxon>Cnidaria</taxon>
        <taxon>Myxozoa</taxon>
        <taxon>Myxosporea</taxon>
        <taxon>Bivalvulida</taxon>
        <taxon>Platysporina</taxon>
        <taxon>Myxobolidae</taxon>
        <taxon>Thelohanellus</taxon>
    </lineage>
</organism>